<dbReference type="PANTHER" id="PTHR33156">
    <property type="entry name" value="OS02G0230000 PROTEIN"/>
    <property type="match status" value="1"/>
</dbReference>
<evidence type="ECO:0000313" key="2">
    <source>
        <dbReference type="Proteomes" id="UP001418222"/>
    </source>
</evidence>
<dbReference type="PANTHER" id="PTHR33156:SF2">
    <property type="entry name" value="OS01G0738000 PROTEIN"/>
    <property type="match status" value="1"/>
</dbReference>
<organism evidence="1 2">
    <name type="scientific">Platanthera zijinensis</name>
    <dbReference type="NCBI Taxonomy" id="2320716"/>
    <lineage>
        <taxon>Eukaryota</taxon>
        <taxon>Viridiplantae</taxon>
        <taxon>Streptophyta</taxon>
        <taxon>Embryophyta</taxon>
        <taxon>Tracheophyta</taxon>
        <taxon>Spermatophyta</taxon>
        <taxon>Magnoliopsida</taxon>
        <taxon>Liliopsida</taxon>
        <taxon>Asparagales</taxon>
        <taxon>Orchidaceae</taxon>
        <taxon>Orchidoideae</taxon>
        <taxon>Orchideae</taxon>
        <taxon>Orchidinae</taxon>
        <taxon>Platanthera</taxon>
    </lineage>
</organism>
<proteinExistence type="predicted"/>
<gene>
    <name evidence="1" type="ORF">KSP39_PZI023595</name>
</gene>
<reference evidence="1 2" key="1">
    <citation type="journal article" date="2022" name="Nat. Plants">
        <title>Genomes of leafy and leafless Platanthera orchids illuminate the evolution of mycoheterotrophy.</title>
        <authorList>
            <person name="Li M.H."/>
            <person name="Liu K.W."/>
            <person name="Li Z."/>
            <person name="Lu H.C."/>
            <person name="Ye Q.L."/>
            <person name="Zhang D."/>
            <person name="Wang J.Y."/>
            <person name="Li Y.F."/>
            <person name="Zhong Z.M."/>
            <person name="Liu X."/>
            <person name="Yu X."/>
            <person name="Liu D.K."/>
            <person name="Tu X.D."/>
            <person name="Liu B."/>
            <person name="Hao Y."/>
            <person name="Liao X.Y."/>
            <person name="Jiang Y.T."/>
            <person name="Sun W.H."/>
            <person name="Chen J."/>
            <person name="Chen Y.Q."/>
            <person name="Ai Y."/>
            <person name="Zhai J.W."/>
            <person name="Wu S.S."/>
            <person name="Zhou Z."/>
            <person name="Hsiao Y.Y."/>
            <person name="Wu W.L."/>
            <person name="Chen Y.Y."/>
            <person name="Lin Y.F."/>
            <person name="Hsu J.L."/>
            <person name="Li C.Y."/>
            <person name="Wang Z.W."/>
            <person name="Zhao X."/>
            <person name="Zhong W.Y."/>
            <person name="Ma X.K."/>
            <person name="Ma L."/>
            <person name="Huang J."/>
            <person name="Chen G.Z."/>
            <person name="Huang M.Z."/>
            <person name="Huang L."/>
            <person name="Peng D.H."/>
            <person name="Luo Y.B."/>
            <person name="Zou S.Q."/>
            <person name="Chen S.P."/>
            <person name="Lan S."/>
            <person name="Tsai W.C."/>
            <person name="Van de Peer Y."/>
            <person name="Liu Z.J."/>
        </authorList>
    </citation>
    <scope>NUCLEOTIDE SEQUENCE [LARGE SCALE GENOMIC DNA]</scope>
    <source>
        <strain evidence="1">Lor287</strain>
    </source>
</reference>
<name>A0AAP0AS63_9ASPA</name>
<keyword evidence="2" id="KW-1185">Reference proteome</keyword>
<comment type="caution">
    <text evidence="1">The sequence shown here is derived from an EMBL/GenBank/DDBJ whole genome shotgun (WGS) entry which is preliminary data.</text>
</comment>
<dbReference type="Proteomes" id="UP001418222">
    <property type="component" value="Unassembled WGS sequence"/>
</dbReference>
<dbReference type="EMBL" id="JBBWWQ010000021">
    <property type="protein sequence ID" value="KAK8913601.1"/>
    <property type="molecule type" value="Genomic_DNA"/>
</dbReference>
<dbReference type="GO" id="GO:0005739">
    <property type="term" value="C:mitochondrion"/>
    <property type="evidence" value="ECO:0007669"/>
    <property type="project" value="TreeGrafter"/>
</dbReference>
<sequence length="162" mass="17143">MDIHTHRWVRVGLSTPIAFRSLTESLSQPMAAAVVAARRTLLRCSSVPPRLSTAASPRGCISSSNSLPANYPSRISRRVLSSSISRLPVELSSMQSLMPLHSATASALLTSKLSLKPGNWAWLSEGSSGGGGWLTSVVKVSGGCAGGRAGLDVVWKDCERRL</sequence>
<dbReference type="AlphaFoldDB" id="A0AAP0AS63"/>
<dbReference type="InterPro" id="IPR043459">
    <property type="entry name" value="NFD6/NOXY2-like"/>
</dbReference>
<accession>A0AAP0AS63</accession>
<evidence type="ECO:0000313" key="1">
    <source>
        <dbReference type="EMBL" id="KAK8913601.1"/>
    </source>
</evidence>
<protein>
    <submittedName>
        <fullName evidence="1">Uncharacterized protein</fullName>
    </submittedName>
</protein>